<evidence type="ECO:0000313" key="1">
    <source>
        <dbReference type="EMBL" id="CAK0904037.1"/>
    </source>
</evidence>
<organism evidence="1 2">
    <name type="scientific">Prorocentrum cordatum</name>
    <dbReference type="NCBI Taxonomy" id="2364126"/>
    <lineage>
        <taxon>Eukaryota</taxon>
        <taxon>Sar</taxon>
        <taxon>Alveolata</taxon>
        <taxon>Dinophyceae</taxon>
        <taxon>Prorocentrales</taxon>
        <taxon>Prorocentraceae</taxon>
        <taxon>Prorocentrum</taxon>
    </lineage>
</organism>
<sequence length="209" mass="22504">MGPHGGTPEVRLVPEWGPGKKNKEAPYALMVLWKDPKPQAFGSSQDAPIPIPCFPSVAAGAAADGSHAAAAAADGTHAAVAAYRADLDAIAITQPFKLNSIVLKWLWDSHEEPPGCPSPRRVDVADQGPLDIGVLERTTGMADSFKAGETQPWSWRQMLSAMTRDAKDRILGRDQTTGVIWATCEPVGGSHDHKRWRAARQVGRPFPEQ</sequence>
<comment type="caution">
    <text evidence="1">The sequence shown here is derived from an EMBL/GenBank/DDBJ whole genome shotgun (WGS) entry which is preliminary data.</text>
</comment>
<keyword evidence="2" id="KW-1185">Reference proteome</keyword>
<dbReference type="Proteomes" id="UP001189429">
    <property type="component" value="Unassembled WGS sequence"/>
</dbReference>
<dbReference type="EMBL" id="CAUYUJ010021337">
    <property type="protein sequence ID" value="CAK0904037.1"/>
    <property type="molecule type" value="Genomic_DNA"/>
</dbReference>
<accession>A0ABN9XZ62</accession>
<evidence type="ECO:0000313" key="2">
    <source>
        <dbReference type="Proteomes" id="UP001189429"/>
    </source>
</evidence>
<proteinExistence type="predicted"/>
<reference evidence="1" key="1">
    <citation type="submission" date="2023-10" db="EMBL/GenBank/DDBJ databases">
        <authorList>
            <person name="Chen Y."/>
            <person name="Shah S."/>
            <person name="Dougan E. K."/>
            <person name="Thang M."/>
            <person name="Chan C."/>
        </authorList>
    </citation>
    <scope>NUCLEOTIDE SEQUENCE [LARGE SCALE GENOMIC DNA]</scope>
</reference>
<name>A0ABN9XZ62_9DINO</name>
<feature type="non-terminal residue" evidence="1">
    <location>
        <position position="209"/>
    </location>
</feature>
<gene>
    <name evidence="1" type="ORF">PCOR1329_LOCUS80191</name>
</gene>
<protein>
    <submittedName>
        <fullName evidence="1">Uncharacterized protein</fullName>
    </submittedName>
</protein>